<dbReference type="Pfam" id="PF23796">
    <property type="entry name" value="DUF7174"/>
    <property type="match status" value="1"/>
</dbReference>
<sequence length="151" mass="16997">MEYTTKDYCDFLRNLGVKLASGEIEEYRLSLLDLGERLSGDDFYKVTRGTSYSRTIINRVQEVKAIGAISIKVEDTEDDKFYVFTLNRDVKRKVLTTEDVEAIERKAVTKALASLVQTMPNIADLAGEKAEGALIMAQRYQALINGMMKGE</sequence>
<name>A0AAU8BWU6_9VIRU</name>
<evidence type="ECO:0000313" key="1">
    <source>
        <dbReference type="EMBL" id="XCD29910.1"/>
    </source>
</evidence>
<dbReference type="InterPro" id="IPR055598">
    <property type="entry name" value="DUF7174"/>
</dbReference>
<proteinExistence type="predicted"/>
<organism evidence="1">
    <name type="scientific">Salmonella phage PMBT35</name>
    <dbReference type="NCBI Taxonomy" id="3137287"/>
    <lineage>
        <taxon>Viruses</taxon>
    </lineage>
</organism>
<dbReference type="EMBL" id="PP554580">
    <property type="protein sequence ID" value="XCD29910.1"/>
    <property type="molecule type" value="Genomic_DNA"/>
</dbReference>
<accession>A0AAU8BWU6</accession>
<reference evidence="1" key="1">
    <citation type="submission" date="2024-03" db="EMBL/GenBank/DDBJ databases">
        <title>This phage originates from the Bacteriophage catalogue of the Bacteriophage Competence Centre, Department of Microbiology und Biotechnology, Max Rubner-Institut, Kiel, Germany.</title>
        <authorList>
            <person name="Sprotte S."/>
            <person name="Brinks E."/>
        </authorList>
    </citation>
    <scope>NUCLEOTIDE SEQUENCE</scope>
</reference>
<protein>
    <submittedName>
        <fullName evidence="1">Uncharacterized protein</fullName>
    </submittedName>
</protein>